<gene>
    <name evidence="2" type="ORF">IPF_6070</name>
    <name evidence="1" type="ORF">IPF_6582</name>
</gene>
<dbReference type="AlphaFoldDB" id="A8Y9W4"/>
<organism evidence="1">
    <name type="scientific">Microcystis aeruginosa (strain PCC 7806)</name>
    <dbReference type="NCBI Taxonomy" id="267872"/>
    <lineage>
        <taxon>Bacteria</taxon>
        <taxon>Bacillati</taxon>
        <taxon>Cyanobacteriota</taxon>
        <taxon>Cyanophyceae</taxon>
        <taxon>Oscillatoriophycideae</taxon>
        <taxon>Chroococcales</taxon>
        <taxon>Microcystaceae</taxon>
        <taxon>Microcystis</taxon>
    </lineage>
</organism>
<sequence length="87" mass="10060">MYRFQLLLGVGTLIEFYFKLIICITIPEEPKTFTTSSKVSQFPFLMNSTNLFLSEYLTPPIPFTRPPLLCPLTFFCFFSPCFSSHDS</sequence>
<accession>A8Y9W4</accession>
<name>A8Y9W4_MICA7</name>
<reference evidence="1" key="1">
    <citation type="submission" date="2007-08" db="EMBL/GenBank/DDBJ databases">
        <authorList>
            <person name="Frangeul L."/>
        </authorList>
    </citation>
    <scope>NUCLEOTIDE SEQUENCE</scope>
    <source>
        <strain evidence="1">PCC 7806</strain>
    </source>
</reference>
<dbReference type="EMBL" id="AM778957">
    <property type="protein sequence ID" value="CAO91454.1"/>
    <property type="molecule type" value="Genomic_DNA"/>
</dbReference>
<dbReference type="EMBL" id="AM778864">
    <property type="protein sequence ID" value="CAO86266.1"/>
    <property type="molecule type" value="Genomic_DNA"/>
</dbReference>
<proteinExistence type="predicted"/>
<protein>
    <submittedName>
        <fullName evidence="1">Uncharacterized protein</fullName>
    </submittedName>
</protein>
<evidence type="ECO:0000313" key="1">
    <source>
        <dbReference type="EMBL" id="CAO86266.1"/>
    </source>
</evidence>
<evidence type="ECO:0000313" key="2">
    <source>
        <dbReference type="EMBL" id="CAO91454.1"/>
    </source>
</evidence>